<dbReference type="EMBL" id="CP158367">
    <property type="protein sequence ID" value="XBX74672.1"/>
    <property type="molecule type" value="Genomic_DNA"/>
</dbReference>
<sequence length="172" mass="19199">MKITGLKNIVGKIHKTNETSKTGYKSKNPDTISADKNHKKENDDKSAELELTEKEVDLIAKIVMAEAEGESFEGKIAVANVVLSRVNSELFPNTVEEVIYQPGQFIPIANNSFNKIKANEECLKATHEAIQGYWAVPDGTLFFLNENKVVALPKFLQGRELAKKIGNHSFYF</sequence>
<dbReference type="RefSeq" id="WP_350343421.1">
    <property type="nucleotide sequence ID" value="NZ_CP158367.1"/>
</dbReference>
<reference evidence="3" key="1">
    <citation type="journal article" date="2013" name="Extremophiles">
        <title>Proteinivorax tanatarense gen. nov., sp. nov., an anaerobic, haloalkaliphilic, proteolytic bacterium isolated from a decaying algal bloom, and proposal of Proteinivoraceae fam. nov.</title>
        <authorList>
            <person name="Kevbrin V."/>
            <person name="Boltyanskaya Y."/>
            <person name="Zhilina T."/>
            <person name="Kolganova T."/>
            <person name="Lavrentjeva E."/>
            <person name="Kuznetsov B."/>
        </authorList>
    </citation>
    <scope>NUCLEOTIDE SEQUENCE</scope>
    <source>
        <strain evidence="3">Z-910T</strain>
    </source>
</reference>
<evidence type="ECO:0000256" key="1">
    <source>
        <dbReference type="SAM" id="MobiDB-lite"/>
    </source>
</evidence>
<gene>
    <name evidence="3" type="ORF">PRVXT_002730</name>
</gene>
<dbReference type="InterPro" id="IPR042047">
    <property type="entry name" value="SleB_dom1"/>
</dbReference>
<protein>
    <submittedName>
        <fullName evidence="3">Cell wall hydrolase</fullName>
    </submittedName>
</protein>
<organism evidence="3">
    <name type="scientific">Proteinivorax tanatarense</name>
    <dbReference type="NCBI Taxonomy" id="1260629"/>
    <lineage>
        <taxon>Bacteria</taxon>
        <taxon>Bacillati</taxon>
        <taxon>Bacillota</taxon>
        <taxon>Clostridia</taxon>
        <taxon>Eubacteriales</taxon>
        <taxon>Proteinivoracaceae</taxon>
        <taxon>Proteinivorax</taxon>
    </lineage>
</organism>
<accession>A0AAU7VL53</accession>
<evidence type="ECO:0000259" key="2">
    <source>
        <dbReference type="Pfam" id="PF07486"/>
    </source>
</evidence>
<dbReference type="GO" id="GO:0016787">
    <property type="term" value="F:hydrolase activity"/>
    <property type="evidence" value="ECO:0007669"/>
    <property type="project" value="UniProtKB-KW"/>
</dbReference>
<keyword evidence="3" id="KW-0378">Hydrolase</keyword>
<feature type="domain" description="Cell wall hydrolase SleB" evidence="2">
    <location>
        <begin position="69"/>
        <end position="171"/>
    </location>
</feature>
<dbReference type="AlphaFoldDB" id="A0AAU7VL53"/>
<feature type="region of interest" description="Disordered" evidence="1">
    <location>
        <begin position="17"/>
        <end position="46"/>
    </location>
</feature>
<evidence type="ECO:0000313" key="3">
    <source>
        <dbReference type="EMBL" id="XBX74672.1"/>
    </source>
</evidence>
<dbReference type="InterPro" id="IPR011105">
    <property type="entry name" value="Cell_wall_hydrolase_SleB"/>
</dbReference>
<feature type="compositionally biased region" description="Basic and acidic residues" evidence="1">
    <location>
        <begin position="33"/>
        <end position="46"/>
    </location>
</feature>
<name>A0AAU7VL53_9FIRM</name>
<reference evidence="3" key="2">
    <citation type="submission" date="2024-06" db="EMBL/GenBank/DDBJ databases">
        <authorList>
            <person name="Petrova K.O."/>
            <person name="Toshchakov S.V."/>
            <person name="Boltjanskaja Y.V."/>
            <person name="Kevbrin V."/>
        </authorList>
    </citation>
    <scope>NUCLEOTIDE SEQUENCE</scope>
    <source>
        <strain evidence="3">Z-910T</strain>
    </source>
</reference>
<proteinExistence type="predicted"/>
<dbReference type="Pfam" id="PF07486">
    <property type="entry name" value="Hydrolase_2"/>
    <property type="match status" value="1"/>
</dbReference>
<dbReference type="Gene3D" id="1.10.10.2520">
    <property type="entry name" value="Cell wall hydrolase SleB, domain 1"/>
    <property type="match status" value="1"/>
</dbReference>
<feature type="compositionally biased region" description="Polar residues" evidence="1">
    <location>
        <begin position="19"/>
        <end position="31"/>
    </location>
</feature>